<protein>
    <recommendedName>
        <fullName evidence="3">SOCS box domain-containing protein</fullName>
    </recommendedName>
</protein>
<dbReference type="Proteomes" id="UP001500889">
    <property type="component" value="Chromosome J"/>
</dbReference>
<name>A0AAU9FNS5_DROMD</name>
<proteinExistence type="predicted"/>
<dbReference type="EMBL" id="AP029265">
    <property type="protein sequence ID" value="BFF97577.1"/>
    <property type="molecule type" value="Genomic_DNA"/>
</dbReference>
<accession>A0AAU9FNS5</accession>
<sequence length="363" mass="41459">MRQKEHPDLIFDAIPKLYESTTKVFLTNLSQVPEQLKPPPQKFCRMYTTRPLADQLLLHMQWKGANISEQDFHIVEDGKPFQLRLSDGRRLEAMLCAGTALGNSLVLLIRKLQGGKLLYFYSAVQQDDLCQVIANPVFHSWIAQGTELLYLNLSGAHRPLVHVEYDEVAAGIEKLCREKNCVVRLKLPHFGYEPLVRRLGHTLLYGHIRLIGQYANSYAALSNDLRRFEEPDYLVKVRIFASDDFTVLTTRSERFTLLPLDLLKWSPQPTRMNLIQLCSLLRPQHIQGIVPYHATGNVPPPPEYLQRFRASYSPQKPNAPLRGPAAALPQAAKKVDRVIRKRGFDFLSDDDDADTTDSEWMGE</sequence>
<dbReference type="AlphaFoldDB" id="A0AAU9FNS5"/>
<reference evidence="1 2" key="1">
    <citation type="submission" date="2024-02" db="EMBL/GenBank/DDBJ databases">
        <title>A chromosome-level genome assembly of Drosophila madeirensis, a fruit fly species endemic to Madeira island.</title>
        <authorList>
            <person name="Tomihara K."/>
            <person name="Llopart A."/>
            <person name="Yamamoto D."/>
        </authorList>
    </citation>
    <scope>NUCLEOTIDE SEQUENCE [LARGE SCALE GENOMIC DNA]</scope>
    <source>
        <strain evidence="1 2">RF1</strain>
    </source>
</reference>
<evidence type="ECO:0000313" key="2">
    <source>
        <dbReference type="Proteomes" id="UP001500889"/>
    </source>
</evidence>
<evidence type="ECO:0000313" key="1">
    <source>
        <dbReference type="EMBL" id="BFF97577.1"/>
    </source>
</evidence>
<gene>
    <name evidence="1" type="ORF">DMAD_05961</name>
</gene>
<keyword evidence="2" id="KW-1185">Reference proteome</keyword>
<evidence type="ECO:0008006" key="3">
    <source>
        <dbReference type="Google" id="ProtNLM"/>
    </source>
</evidence>
<organism evidence="1 2">
    <name type="scientific">Drosophila madeirensis</name>
    <name type="common">Fruit fly</name>
    <dbReference type="NCBI Taxonomy" id="30013"/>
    <lineage>
        <taxon>Eukaryota</taxon>
        <taxon>Metazoa</taxon>
        <taxon>Ecdysozoa</taxon>
        <taxon>Arthropoda</taxon>
        <taxon>Hexapoda</taxon>
        <taxon>Insecta</taxon>
        <taxon>Pterygota</taxon>
        <taxon>Neoptera</taxon>
        <taxon>Endopterygota</taxon>
        <taxon>Diptera</taxon>
        <taxon>Brachycera</taxon>
        <taxon>Muscomorpha</taxon>
        <taxon>Ephydroidea</taxon>
        <taxon>Drosophilidae</taxon>
        <taxon>Drosophila</taxon>
        <taxon>Sophophora</taxon>
    </lineage>
</organism>